<gene>
    <name evidence="2" type="ORF">SACC_16680</name>
</gene>
<keyword evidence="1" id="KW-1133">Transmembrane helix</keyword>
<keyword evidence="1" id="KW-0812">Transmembrane</keyword>
<evidence type="ECO:0000313" key="2">
    <source>
        <dbReference type="EMBL" id="BDB98651.1"/>
    </source>
</evidence>
<feature type="transmembrane region" description="Helical" evidence="1">
    <location>
        <begin position="55"/>
        <end position="76"/>
    </location>
</feature>
<evidence type="ECO:0000256" key="1">
    <source>
        <dbReference type="SAM" id="Phobius"/>
    </source>
</evidence>
<dbReference type="RefSeq" id="WP_229572492.1">
    <property type="nucleotide sequence ID" value="NZ_AP025226.1"/>
</dbReference>
<reference evidence="2 3" key="1">
    <citation type="journal article" date="2022" name="Microbiol. Resour. Announc.">
        <title>Complete Genome Sequence of the Hyperthermophilic and Acidophilic Archaeon Saccharolobus caldissimus Strain HS-3T.</title>
        <authorList>
            <person name="Sakai H.D."/>
            <person name="Kurosawa N."/>
        </authorList>
    </citation>
    <scope>NUCLEOTIDE SEQUENCE [LARGE SCALE GENOMIC DNA]</scope>
    <source>
        <strain evidence="2 3">JCM32116</strain>
    </source>
</reference>
<feature type="transmembrane region" description="Helical" evidence="1">
    <location>
        <begin position="88"/>
        <end position="107"/>
    </location>
</feature>
<organism evidence="2 3">
    <name type="scientific">Saccharolobus caldissimus</name>
    <dbReference type="NCBI Taxonomy" id="1702097"/>
    <lineage>
        <taxon>Archaea</taxon>
        <taxon>Thermoproteota</taxon>
        <taxon>Thermoprotei</taxon>
        <taxon>Sulfolobales</taxon>
        <taxon>Sulfolobaceae</taxon>
        <taxon>Saccharolobus</taxon>
    </lineage>
</organism>
<feature type="transmembrane region" description="Helical" evidence="1">
    <location>
        <begin position="148"/>
        <end position="166"/>
    </location>
</feature>
<name>A0AAQ4CS70_9CREN</name>
<proteinExistence type="predicted"/>
<dbReference type="GeneID" id="68866403"/>
<accession>A0AAQ4CS70</accession>
<protein>
    <submittedName>
        <fullName evidence="2">Uncharacterized protein</fullName>
    </submittedName>
</protein>
<dbReference type="EMBL" id="AP025226">
    <property type="protein sequence ID" value="BDB98651.1"/>
    <property type="molecule type" value="Genomic_DNA"/>
</dbReference>
<keyword evidence="3" id="KW-1185">Reference proteome</keyword>
<dbReference type="Proteomes" id="UP001319921">
    <property type="component" value="Chromosome"/>
</dbReference>
<keyword evidence="1" id="KW-0472">Membrane</keyword>
<dbReference type="AlphaFoldDB" id="A0AAQ4CS70"/>
<sequence length="168" mass="20136">MRYYLLMFSMILNIIVALLPYYWWYYSIGGIIVVKDSLFNLYVNLLGSNYEIINVINYFLFSFRFYVISVSAYYLYTAYKGIRNTYLLIMWASYFYFLDPIIVYLIFEYVLGSFMPIKYPFFIIGTEVINVYENGAKISMPIESYPTLSYWFVLFVGTINLISRFIKR</sequence>
<feature type="transmembrane region" description="Helical" evidence="1">
    <location>
        <begin position="5"/>
        <end position="24"/>
    </location>
</feature>
<evidence type="ECO:0000313" key="3">
    <source>
        <dbReference type="Proteomes" id="UP001319921"/>
    </source>
</evidence>
<dbReference type="KEGG" id="scas:SACC_16680"/>